<dbReference type="AlphaFoldDB" id="X0WFF4"/>
<dbReference type="EMBL" id="BARS01043776">
    <property type="protein sequence ID" value="GAG29395.1"/>
    <property type="molecule type" value="Genomic_DNA"/>
</dbReference>
<comment type="caution">
    <text evidence="1">The sequence shown here is derived from an EMBL/GenBank/DDBJ whole genome shotgun (WGS) entry which is preliminary data.</text>
</comment>
<gene>
    <name evidence="1" type="ORF">S01H1_66225</name>
</gene>
<accession>X0WFF4</accession>
<organism evidence="1">
    <name type="scientific">marine sediment metagenome</name>
    <dbReference type="NCBI Taxonomy" id="412755"/>
    <lineage>
        <taxon>unclassified sequences</taxon>
        <taxon>metagenomes</taxon>
        <taxon>ecological metagenomes</taxon>
    </lineage>
</organism>
<evidence type="ECO:0000313" key="1">
    <source>
        <dbReference type="EMBL" id="GAG29395.1"/>
    </source>
</evidence>
<sequence>AADKLAEKVDLLAPKFKKLWENIGTRSVGQIRMLAEELGITGKMLEPFVEEMENTFNRWSKAADRAAERAKFSYKTIASVFEELQRSLDPYTAGKMSEAFAKAVERVEKETSNLSKILGDADPFNPEEREKFLQNVTLIAAREAGILSEFFVKFGEAAKKGLVSDEKIIAYKMALLNIYEAHVEKTNKNMEESERTRTDDIKDSFKDQRLTYEGMREAIFKEGKRHFLAMEVMQKKHSGELAGIHAIRRA</sequence>
<reference evidence="1" key="1">
    <citation type="journal article" date="2014" name="Front. Microbiol.">
        <title>High frequency of phylogenetically diverse reductive dehalogenase-homologous genes in deep subseafloor sedimentary metagenomes.</title>
        <authorList>
            <person name="Kawai M."/>
            <person name="Futagami T."/>
            <person name="Toyoda A."/>
            <person name="Takaki Y."/>
            <person name="Nishi S."/>
            <person name="Hori S."/>
            <person name="Arai W."/>
            <person name="Tsubouchi T."/>
            <person name="Morono Y."/>
            <person name="Uchiyama I."/>
            <person name="Ito T."/>
            <person name="Fujiyama A."/>
            <person name="Inagaki F."/>
            <person name="Takami H."/>
        </authorList>
    </citation>
    <scope>NUCLEOTIDE SEQUENCE</scope>
    <source>
        <strain evidence="1">Expedition CK06-06</strain>
    </source>
</reference>
<feature type="non-terminal residue" evidence="1">
    <location>
        <position position="1"/>
    </location>
</feature>
<proteinExistence type="predicted"/>
<protein>
    <submittedName>
        <fullName evidence="1">Uncharacterized protein</fullName>
    </submittedName>
</protein>
<feature type="non-terminal residue" evidence="1">
    <location>
        <position position="250"/>
    </location>
</feature>
<name>X0WFF4_9ZZZZ</name>